<dbReference type="SUPFAM" id="SSF51735">
    <property type="entry name" value="NAD(P)-binding Rossmann-fold domains"/>
    <property type="match status" value="1"/>
</dbReference>
<dbReference type="Gene3D" id="3.30.360.10">
    <property type="entry name" value="Dihydrodipicolinate Reductase, domain 2"/>
    <property type="match status" value="1"/>
</dbReference>
<comment type="caution">
    <text evidence="3">The sequence shown here is derived from an EMBL/GenBank/DDBJ whole genome shotgun (WGS) entry which is preliminary data.</text>
</comment>
<evidence type="ECO:0000313" key="4">
    <source>
        <dbReference type="Proteomes" id="UP000659904"/>
    </source>
</evidence>
<evidence type="ECO:0008006" key="5">
    <source>
        <dbReference type="Google" id="ProtNLM"/>
    </source>
</evidence>
<accession>A0A8J3KN79</accession>
<dbReference type="Pfam" id="PF22725">
    <property type="entry name" value="GFO_IDH_MocA_C3"/>
    <property type="match status" value="1"/>
</dbReference>
<feature type="domain" description="Gfo/Idh/MocA-like oxidoreductase N-terminal" evidence="1">
    <location>
        <begin position="3"/>
        <end position="95"/>
    </location>
</feature>
<dbReference type="SUPFAM" id="SSF55347">
    <property type="entry name" value="Glyceraldehyde-3-phosphate dehydrogenase-like, C-terminal domain"/>
    <property type="match status" value="1"/>
</dbReference>
<dbReference type="EMBL" id="BONH01000025">
    <property type="protein sequence ID" value="GIG00141.1"/>
    <property type="molecule type" value="Genomic_DNA"/>
</dbReference>
<reference evidence="3 4" key="1">
    <citation type="submission" date="2021-01" db="EMBL/GenBank/DDBJ databases">
        <title>Whole genome shotgun sequence of Catellatospora citrea NBRC 14495.</title>
        <authorList>
            <person name="Komaki H."/>
            <person name="Tamura T."/>
        </authorList>
    </citation>
    <scope>NUCLEOTIDE SEQUENCE [LARGE SCALE GENOMIC DNA]</scope>
    <source>
        <strain evidence="3 4">NBRC 14495</strain>
    </source>
</reference>
<dbReference type="InterPro" id="IPR055170">
    <property type="entry name" value="GFO_IDH_MocA-like_dom"/>
</dbReference>
<protein>
    <recommendedName>
        <fullName evidence="5">Dehydrogenase</fullName>
    </recommendedName>
</protein>
<proteinExistence type="predicted"/>
<dbReference type="AlphaFoldDB" id="A0A8J3KN79"/>
<evidence type="ECO:0000313" key="3">
    <source>
        <dbReference type="EMBL" id="GIG00141.1"/>
    </source>
</evidence>
<name>A0A8J3KN79_9ACTN</name>
<dbReference type="GO" id="GO:0000166">
    <property type="term" value="F:nucleotide binding"/>
    <property type="evidence" value="ECO:0007669"/>
    <property type="project" value="InterPro"/>
</dbReference>
<keyword evidence="4" id="KW-1185">Reference proteome</keyword>
<dbReference type="Pfam" id="PF01408">
    <property type="entry name" value="GFO_IDH_MocA"/>
    <property type="match status" value="1"/>
</dbReference>
<dbReference type="PANTHER" id="PTHR43377:SF1">
    <property type="entry name" value="BILIVERDIN REDUCTASE A"/>
    <property type="match status" value="1"/>
</dbReference>
<dbReference type="InterPro" id="IPR051450">
    <property type="entry name" value="Gfo/Idh/MocA_Oxidoreductases"/>
</dbReference>
<dbReference type="PANTHER" id="PTHR43377">
    <property type="entry name" value="BILIVERDIN REDUCTASE A"/>
    <property type="match status" value="1"/>
</dbReference>
<organism evidence="3 4">
    <name type="scientific">Catellatospora citrea</name>
    <dbReference type="NCBI Taxonomy" id="53366"/>
    <lineage>
        <taxon>Bacteria</taxon>
        <taxon>Bacillati</taxon>
        <taxon>Actinomycetota</taxon>
        <taxon>Actinomycetes</taxon>
        <taxon>Micromonosporales</taxon>
        <taxon>Micromonosporaceae</taxon>
        <taxon>Catellatospora</taxon>
    </lineage>
</organism>
<dbReference type="Gene3D" id="3.40.50.720">
    <property type="entry name" value="NAD(P)-binding Rossmann-like Domain"/>
    <property type="match status" value="1"/>
</dbReference>
<dbReference type="InterPro" id="IPR000683">
    <property type="entry name" value="Gfo/Idh/MocA-like_OxRdtase_N"/>
</dbReference>
<feature type="domain" description="GFO/IDH/MocA-like oxidoreductase" evidence="2">
    <location>
        <begin position="114"/>
        <end position="230"/>
    </location>
</feature>
<sequence>MTLTGVVDDNLELARTIGMRLRVPFASHVDELLQNLAMPPEAALVAVPHSEYLSIVSSLAAARIHVIKEKPYAVSVDEARKLKKIVSSAGISLQVTLQRRFDPVYVNFSRLLSRISRIHAVEARYTMNVERLDEGWRASQLKAGGGALLDLGYHYVDLIVWYLGLPDLVSCQMAAGNRPGQDYDTEDTAFVQFAFKSADLSTNVMGSLVVSRVYPYHDESLQIYGTAGSVGVTRDQCELRSPDGTVLECLSPGGSRSQSLMDQLNTFVLNIRSDSINGTISSSYLEHIAFIDAAYRSAGMGAPASPHDSMHMLEG</sequence>
<evidence type="ECO:0000259" key="2">
    <source>
        <dbReference type="Pfam" id="PF22725"/>
    </source>
</evidence>
<dbReference type="Proteomes" id="UP000659904">
    <property type="component" value="Unassembled WGS sequence"/>
</dbReference>
<gene>
    <name evidence="3" type="ORF">Cci01nite_52340</name>
</gene>
<evidence type="ECO:0000259" key="1">
    <source>
        <dbReference type="Pfam" id="PF01408"/>
    </source>
</evidence>
<dbReference type="InterPro" id="IPR036291">
    <property type="entry name" value="NAD(P)-bd_dom_sf"/>
</dbReference>